<sequence length="80" mass="9247">MFNTIKETPMETQKGNKILEIRSASNFHQKECQMKQITETAKTSLKVSLQSGKSFNDELLEIDSTNLIYKNLIRQNRIQA</sequence>
<organism evidence="1 2">
    <name type="scientific">Panagrolaimus sp. JU765</name>
    <dbReference type="NCBI Taxonomy" id="591449"/>
    <lineage>
        <taxon>Eukaryota</taxon>
        <taxon>Metazoa</taxon>
        <taxon>Ecdysozoa</taxon>
        <taxon>Nematoda</taxon>
        <taxon>Chromadorea</taxon>
        <taxon>Rhabditida</taxon>
        <taxon>Tylenchina</taxon>
        <taxon>Panagrolaimomorpha</taxon>
        <taxon>Panagrolaimoidea</taxon>
        <taxon>Panagrolaimidae</taxon>
        <taxon>Panagrolaimus</taxon>
    </lineage>
</organism>
<evidence type="ECO:0000313" key="1">
    <source>
        <dbReference type="Proteomes" id="UP000887576"/>
    </source>
</evidence>
<dbReference type="Proteomes" id="UP000887576">
    <property type="component" value="Unplaced"/>
</dbReference>
<name>A0AC34QE61_9BILA</name>
<dbReference type="WBParaSite" id="JU765_v2.g15452.t1">
    <property type="protein sequence ID" value="JU765_v2.g15452.t1"/>
    <property type="gene ID" value="JU765_v2.g15452"/>
</dbReference>
<proteinExistence type="predicted"/>
<evidence type="ECO:0000313" key="2">
    <source>
        <dbReference type="WBParaSite" id="JU765_v2.g15452.t1"/>
    </source>
</evidence>
<reference evidence="2" key="1">
    <citation type="submission" date="2022-11" db="UniProtKB">
        <authorList>
            <consortium name="WormBaseParasite"/>
        </authorList>
    </citation>
    <scope>IDENTIFICATION</scope>
</reference>
<protein>
    <submittedName>
        <fullName evidence="2">Uncharacterized protein</fullName>
    </submittedName>
</protein>
<accession>A0AC34QE61</accession>